<reference evidence="7" key="1">
    <citation type="journal article" date="2019" name="Int. J. Syst. Evol. Microbiol.">
        <title>The Global Catalogue of Microorganisms (GCM) 10K type strain sequencing project: providing services to taxonomists for standard genome sequencing and annotation.</title>
        <authorList>
            <consortium name="The Broad Institute Genomics Platform"/>
            <consortium name="The Broad Institute Genome Sequencing Center for Infectious Disease"/>
            <person name="Wu L."/>
            <person name="Ma J."/>
        </authorList>
    </citation>
    <scope>NUCLEOTIDE SEQUENCE [LARGE SCALE GENOMIC DNA]</scope>
    <source>
        <strain evidence="7">CCUG 60022</strain>
    </source>
</reference>
<dbReference type="Gene3D" id="3.30.1330.60">
    <property type="entry name" value="OmpA-like domain"/>
    <property type="match status" value="1"/>
</dbReference>
<dbReference type="InterPro" id="IPR050330">
    <property type="entry name" value="Bact_OuterMem_StrucFunc"/>
</dbReference>
<dbReference type="SUPFAM" id="SSF103088">
    <property type="entry name" value="OmpA-like"/>
    <property type="match status" value="1"/>
</dbReference>
<evidence type="ECO:0000259" key="5">
    <source>
        <dbReference type="PROSITE" id="PS51123"/>
    </source>
</evidence>
<feature type="domain" description="OmpA-like" evidence="5">
    <location>
        <begin position="511"/>
        <end position="630"/>
    </location>
</feature>
<gene>
    <name evidence="6" type="ORF">ACFQZW_03540</name>
</gene>
<dbReference type="Pfam" id="PF00691">
    <property type="entry name" value="OmpA"/>
    <property type="match status" value="1"/>
</dbReference>
<keyword evidence="7" id="KW-1185">Reference proteome</keyword>
<dbReference type="PROSITE" id="PS51123">
    <property type="entry name" value="OMPA_2"/>
    <property type="match status" value="1"/>
</dbReference>
<dbReference type="RefSeq" id="WP_386781479.1">
    <property type="nucleotide sequence ID" value="NZ_JBHTIC010000005.1"/>
</dbReference>
<keyword evidence="3" id="KW-0998">Cell outer membrane</keyword>
<dbReference type="InterPro" id="IPR011990">
    <property type="entry name" value="TPR-like_helical_dom_sf"/>
</dbReference>
<dbReference type="SUPFAM" id="SSF82171">
    <property type="entry name" value="DPP6 N-terminal domain-like"/>
    <property type="match status" value="1"/>
</dbReference>
<name>A0ABW2Z2Q1_9FLAO</name>
<sequence>MKKIQYIIWVFILITNYTNAQNLKRANHLFETRAYISAAELYLKIEPKTQEILERLGDCYYFNTKMEPASHWYKLLLQSFEKDVNSTYFFKYSQTLKGTNQLKEAELWYTKYLEKKELTRKKVTETNTINENTKNTYPITIQNVTANTIYSDFGASFFNDKIIFSSTRNEGNSYQWNEQPYLDLFEAILTESGDIITPKPIAGNINTKLHESNAIVTKNGKTMYFTRNSFINNKKQRDKHKVTHLKIYKAQLINNHWTNVTELPFNSNNYSIEHPALNYNETQLYFSSDMPGTIGSFDLFVVEINKNGSYGKPINLGPKINTEQREQFPFISKNNILYFASDGHIGLGGLDVFKSEIINNNFTTPVHLGAPINSNLDDFSFVIDENDEKGYFSSNRSGGKGDDDIYSFTQLKKYYVSGQAKNKNTLEILPGSTVTLLNDQNEIIETKITEKDAAYSFEIKPNNHYKLKGTLKLFNPAEVSFSTDSKGNINKDIFLLLESYEDAEKQIVKENGKTQIKINPIFFDFDKWNIRSDAKIELESIVTIMKKYPNMVIEIGAHTDCRGSNSYNIELSHKRAKSVRAYLISQGIANLRVKSVGYGETQLLNRCSKDWMCNEKEHAINRRCEFVILN</sequence>
<dbReference type="Pfam" id="PF07676">
    <property type="entry name" value="PD40"/>
    <property type="match status" value="1"/>
</dbReference>
<dbReference type="EMBL" id="JBHTIC010000005">
    <property type="protein sequence ID" value="MFD0761146.1"/>
    <property type="molecule type" value="Genomic_DNA"/>
</dbReference>
<dbReference type="PANTHER" id="PTHR30329">
    <property type="entry name" value="STATOR ELEMENT OF FLAGELLAR MOTOR COMPLEX"/>
    <property type="match status" value="1"/>
</dbReference>
<evidence type="ECO:0000313" key="6">
    <source>
        <dbReference type="EMBL" id="MFD0761146.1"/>
    </source>
</evidence>
<accession>A0ABW2Z2Q1</accession>
<dbReference type="InterPro" id="IPR011659">
    <property type="entry name" value="WD40"/>
</dbReference>
<protein>
    <submittedName>
        <fullName evidence="6">OmpA family protein</fullName>
    </submittedName>
</protein>
<evidence type="ECO:0000256" key="2">
    <source>
        <dbReference type="ARBA" id="ARBA00023136"/>
    </source>
</evidence>
<comment type="subcellular location">
    <subcellularLocation>
        <location evidence="1">Cell outer membrane</location>
    </subcellularLocation>
</comment>
<dbReference type="Gene3D" id="1.25.40.10">
    <property type="entry name" value="Tetratricopeptide repeat domain"/>
    <property type="match status" value="1"/>
</dbReference>
<evidence type="ECO:0000256" key="1">
    <source>
        <dbReference type="ARBA" id="ARBA00004442"/>
    </source>
</evidence>
<comment type="caution">
    <text evidence="6">The sequence shown here is derived from an EMBL/GenBank/DDBJ whole genome shotgun (WGS) entry which is preliminary data.</text>
</comment>
<dbReference type="CDD" id="cd07185">
    <property type="entry name" value="OmpA_C-like"/>
    <property type="match status" value="1"/>
</dbReference>
<evidence type="ECO:0000256" key="3">
    <source>
        <dbReference type="ARBA" id="ARBA00023237"/>
    </source>
</evidence>
<keyword evidence="2 4" id="KW-0472">Membrane</keyword>
<evidence type="ECO:0000256" key="4">
    <source>
        <dbReference type="PROSITE-ProRule" id="PRU00473"/>
    </source>
</evidence>
<dbReference type="Proteomes" id="UP001597032">
    <property type="component" value="Unassembled WGS sequence"/>
</dbReference>
<organism evidence="6 7">
    <name type="scientific">Lutibacter aestuarii</name>
    <dbReference type="NCBI Taxonomy" id="861111"/>
    <lineage>
        <taxon>Bacteria</taxon>
        <taxon>Pseudomonadati</taxon>
        <taxon>Bacteroidota</taxon>
        <taxon>Flavobacteriia</taxon>
        <taxon>Flavobacteriales</taxon>
        <taxon>Flavobacteriaceae</taxon>
        <taxon>Lutibacter</taxon>
    </lineage>
</organism>
<dbReference type="PANTHER" id="PTHR30329:SF21">
    <property type="entry name" value="LIPOPROTEIN YIAD-RELATED"/>
    <property type="match status" value="1"/>
</dbReference>
<dbReference type="InterPro" id="IPR036737">
    <property type="entry name" value="OmpA-like_sf"/>
</dbReference>
<proteinExistence type="predicted"/>
<dbReference type="SUPFAM" id="SSF81901">
    <property type="entry name" value="HCP-like"/>
    <property type="match status" value="1"/>
</dbReference>
<dbReference type="InterPro" id="IPR006665">
    <property type="entry name" value="OmpA-like"/>
</dbReference>
<evidence type="ECO:0000313" key="7">
    <source>
        <dbReference type="Proteomes" id="UP001597032"/>
    </source>
</evidence>
<dbReference type="PRINTS" id="PR01021">
    <property type="entry name" value="OMPADOMAIN"/>
</dbReference>
<dbReference type="InterPro" id="IPR006664">
    <property type="entry name" value="OMP_bac"/>
</dbReference>